<evidence type="ECO:0000256" key="2">
    <source>
        <dbReference type="ARBA" id="ARBA00022833"/>
    </source>
</evidence>
<keyword evidence="3" id="KW-0413">Isomerase</keyword>
<dbReference type="PANTHER" id="PTHR42742">
    <property type="entry name" value="TRANSCRIPTIONAL REPRESSOR MPRA"/>
    <property type="match status" value="1"/>
</dbReference>
<dbReference type="InterPro" id="IPR014710">
    <property type="entry name" value="RmlC-like_jellyroll"/>
</dbReference>
<reference evidence="3 4" key="1">
    <citation type="submission" date="2021-06" db="EMBL/GenBank/DDBJ databases">
        <title>Genome-based taxonomic framework of Microbacterium strains isolated from marine environment, the description of four new species and reclassification of four preexisting species.</title>
        <authorList>
            <person name="Lee S.D."/>
            <person name="Kim S.-M."/>
            <person name="Byeon Y.-S."/>
            <person name="Yang H.L."/>
            <person name="Kim I.S."/>
        </authorList>
    </citation>
    <scope>NUCLEOTIDE SEQUENCE [LARGE SCALE GENOMIC DNA]</scope>
    <source>
        <strain evidence="3 4">SSW1-49</strain>
    </source>
</reference>
<protein>
    <submittedName>
        <fullName evidence="3">Class I mannose-6-phosphate isomerase</fullName>
    </submittedName>
</protein>
<dbReference type="InterPro" id="IPR051804">
    <property type="entry name" value="Carb_Metab_Reg_Kinase/Isom"/>
</dbReference>
<dbReference type="RefSeq" id="WP_247628382.1">
    <property type="nucleotide sequence ID" value="NZ_JAHWXN010000001.1"/>
</dbReference>
<evidence type="ECO:0000313" key="3">
    <source>
        <dbReference type="EMBL" id="MCK2034930.1"/>
    </source>
</evidence>
<dbReference type="PANTHER" id="PTHR42742:SF3">
    <property type="entry name" value="FRUCTOKINASE"/>
    <property type="match status" value="1"/>
</dbReference>
<accession>A0ABT0FA36</accession>
<organism evidence="3 4">
    <name type="scientific">Microbacterium croceum</name>
    <dbReference type="NCBI Taxonomy" id="2851645"/>
    <lineage>
        <taxon>Bacteria</taxon>
        <taxon>Bacillati</taxon>
        <taxon>Actinomycetota</taxon>
        <taxon>Actinomycetes</taxon>
        <taxon>Micrococcales</taxon>
        <taxon>Microbacteriaceae</taxon>
        <taxon>Microbacterium</taxon>
    </lineage>
</organism>
<evidence type="ECO:0000313" key="4">
    <source>
        <dbReference type="Proteomes" id="UP001300096"/>
    </source>
</evidence>
<evidence type="ECO:0000256" key="1">
    <source>
        <dbReference type="ARBA" id="ARBA00022723"/>
    </source>
</evidence>
<dbReference type="Proteomes" id="UP001300096">
    <property type="component" value="Unassembled WGS sequence"/>
</dbReference>
<dbReference type="GO" id="GO:0016853">
    <property type="term" value="F:isomerase activity"/>
    <property type="evidence" value="ECO:0007669"/>
    <property type="project" value="UniProtKB-KW"/>
</dbReference>
<keyword evidence="1" id="KW-0479">Metal-binding</keyword>
<dbReference type="SUPFAM" id="SSF51182">
    <property type="entry name" value="RmlC-like cupins"/>
    <property type="match status" value="1"/>
</dbReference>
<dbReference type="EMBL" id="JAHWXN010000001">
    <property type="protein sequence ID" value="MCK2034930.1"/>
    <property type="molecule type" value="Genomic_DNA"/>
</dbReference>
<sequence>MSIHILPANRPANRFYRGGSRIASFRAIPDDEQYVPEDWLASVTTVFGDPSLGLTSLADGRTLRQAVADDPERWLGAAHVSAWGSDSKLLVKLLDAGQRLPVHAHPATAFAQEHLLRPHGKAEAWHILHGGEVHLGLREDVSMSELSDLVAHQRTGDLLDLLHTRTVEPGDTVFVPPGVLHAIGQDVFLAEVQEPEDLSILLEWHGFAIDGSRDGHLGLGFDAALTAVERERMTEDRLGSLIARTPTLPASADEYFRLSRRAYRPGDDLEPGFAVVIVLSGAAALTRGPLNVQVQAGNTLLLEYEGGPTAVDGEIEIIEFRPPLPAVRSLPSSTTEAARTAH</sequence>
<gene>
    <name evidence="3" type="ORF">KZC51_02165</name>
</gene>
<dbReference type="Gene3D" id="2.60.120.10">
    <property type="entry name" value="Jelly Rolls"/>
    <property type="match status" value="1"/>
</dbReference>
<keyword evidence="4" id="KW-1185">Reference proteome</keyword>
<keyword evidence="2" id="KW-0862">Zinc</keyword>
<comment type="caution">
    <text evidence="3">The sequence shown here is derived from an EMBL/GenBank/DDBJ whole genome shotgun (WGS) entry which is preliminary data.</text>
</comment>
<proteinExistence type="predicted"/>
<name>A0ABT0FA36_9MICO</name>
<dbReference type="CDD" id="cd07010">
    <property type="entry name" value="cupin_PMI_type_I_N_bac"/>
    <property type="match status" value="1"/>
</dbReference>
<dbReference type="InterPro" id="IPR011051">
    <property type="entry name" value="RmlC_Cupin_sf"/>
</dbReference>